<evidence type="ECO:0000256" key="6">
    <source>
        <dbReference type="SAM" id="MobiDB-lite"/>
    </source>
</evidence>
<dbReference type="InterPro" id="IPR056884">
    <property type="entry name" value="NPHP3-like_N"/>
</dbReference>
<name>C9K7G7_ALTAL</name>
<keyword evidence="1" id="KW-0479">Metal-binding</keyword>
<dbReference type="Pfam" id="PF00096">
    <property type="entry name" value="zf-C2H2"/>
    <property type="match status" value="2"/>
</dbReference>
<dbReference type="Pfam" id="PF24809">
    <property type="entry name" value="DUF7708"/>
    <property type="match status" value="1"/>
</dbReference>
<dbReference type="InterPro" id="IPR056125">
    <property type="entry name" value="DUF7708"/>
</dbReference>
<dbReference type="PROSITE" id="PS50157">
    <property type="entry name" value="ZINC_FINGER_C2H2_2"/>
    <property type="match status" value="2"/>
</dbReference>
<reference evidence="8" key="1">
    <citation type="submission" date="2009-10" db="EMBL/GenBank/DDBJ databases">
        <title>A Zn(II)2Cys6 transcription regulator encoded by the AMT gene cluster negatively controls AM-toxin production in the apple pathotype of Alternaria alternata.</title>
        <authorList>
            <person name="Harimoto Y."/>
            <person name="Kodama M."/>
            <person name="Yamamoto M."/>
            <person name="Otani H."/>
            <person name="Tsuge T."/>
        </authorList>
    </citation>
    <scope>NUCLEOTIDE SEQUENCE</scope>
    <source>
        <strain evidence="8">NBRC 8984</strain>
    </source>
</reference>
<evidence type="ECO:0000313" key="8">
    <source>
        <dbReference type="EMBL" id="BAI44791.1"/>
    </source>
</evidence>
<dbReference type="InterPro" id="IPR013087">
    <property type="entry name" value="Znf_C2H2_type"/>
</dbReference>
<dbReference type="AlphaFoldDB" id="C9K7G7"/>
<feature type="domain" description="C2H2-type" evidence="7">
    <location>
        <begin position="841"/>
        <end position="868"/>
    </location>
</feature>
<feature type="compositionally biased region" description="Polar residues" evidence="6">
    <location>
        <begin position="1"/>
        <end position="26"/>
    </location>
</feature>
<evidence type="ECO:0000256" key="1">
    <source>
        <dbReference type="ARBA" id="ARBA00022723"/>
    </source>
</evidence>
<feature type="domain" description="C2H2-type" evidence="7">
    <location>
        <begin position="869"/>
        <end position="896"/>
    </location>
</feature>
<feature type="region of interest" description="Disordered" evidence="6">
    <location>
        <begin position="1"/>
        <end position="33"/>
    </location>
</feature>
<gene>
    <name evidence="8" type="primary">ORF20</name>
</gene>
<evidence type="ECO:0000256" key="4">
    <source>
        <dbReference type="ARBA" id="ARBA00022833"/>
    </source>
</evidence>
<keyword evidence="4" id="KW-0862">Zinc</keyword>
<evidence type="ECO:0000256" key="2">
    <source>
        <dbReference type="ARBA" id="ARBA00022737"/>
    </source>
</evidence>
<keyword evidence="3 5" id="KW-0863">Zinc-finger</keyword>
<keyword evidence="2" id="KW-0677">Repeat</keyword>
<dbReference type="InterPro" id="IPR036236">
    <property type="entry name" value="Znf_C2H2_sf"/>
</dbReference>
<sequence length="896" mass="103251">MTNPIPSQQNSRTSTGALSQQSTLNGGCTPPTRPAGVAFTRAITEFRNKRTGKELEGFKVTTYEQLCKELIEIQKKQDHRKETMNLGRIRSCLEAMHQFGQVIEIFLNVSDAVAFVWGPMKFILVTASTFADSFELLLDAYEQIGEQLPLLLEYETLFYESPHMIDALELIYLDILEFHRQACKFFSGRMWARFFKSILAQYRLYQDDITELKTKLEENVKCEETKKLMVVREWLAVGEQPQLDQSNFRTTRTECSTTAKWILQHEIIEHWISSDIPSSPVVWMFGIPGAAIVDKCEGIPEFITSFFYCQDGSTAVSVLKGLAYQLLDRFPQMLPQCHTRRSSSGEPSLRSPSQAKKVLEDFCSTIPRLFIIVDGLDECELVERKPLLDILTEVVGQRELVDPGTIRLLIASQDYADIRRGLNSAAASKIAPRMLHLSETDNEGDIRAYTRMWVDRICIKFPELTDDIKEYLQNLTVANAKGMFLYAKLVLLDLHASMTLAELLNSIRRDNFPHQLKDALTWKEIQVALSIDVENQIIDYENQRLREHIYVTCGSLVLVSGDRISLVHSTAKTDIHEPSIECELATLCLQYLTFPCFVAEDPDNVVQRRKHALDGLMAFQDYAIAKWFHHVSAWVASGTMFLQEAIDQPARLEGIFKAMDEFMMHYSEVDWENGIVEDCKAQCKVFEHLTLYEHILQLTSHIYTFQRKGFEARHKISMRDLSIALDRNRQILEEFPKSKPSPTADEKTAYNMFYDEERRFKCTRVTCRYFSEGFKDDKSRNRHVNIHERPYQCEIPDCLGAEGFANQKDLEKHTRTFHPDISDLAEKFVSTVTTKRGNTNHACSICGKTFSRSYHRRDHELSHKGERPHECAECGKAFTRLNDLTRHQKIHDRIRQ</sequence>
<organism evidence="8">
    <name type="scientific">Alternaria alternata</name>
    <name type="common">Alternaria rot fungus</name>
    <name type="synonym">Torula alternata</name>
    <dbReference type="NCBI Taxonomy" id="5599"/>
    <lineage>
        <taxon>Eukaryota</taxon>
        <taxon>Fungi</taxon>
        <taxon>Dikarya</taxon>
        <taxon>Ascomycota</taxon>
        <taxon>Pezizomycotina</taxon>
        <taxon>Dothideomycetes</taxon>
        <taxon>Pleosporomycetidae</taxon>
        <taxon>Pleosporales</taxon>
        <taxon>Pleosporineae</taxon>
        <taxon>Pleosporaceae</taxon>
        <taxon>Alternaria</taxon>
        <taxon>Alternaria sect. Alternaria</taxon>
        <taxon>Alternaria alternata complex</taxon>
    </lineage>
</organism>
<evidence type="ECO:0000259" key="7">
    <source>
        <dbReference type="PROSITE" id="PS50157"/>
    </source>
</evidence>
<dbReference type="PANTHER" id="PTHR10039">
    <property type="entry name" value="AMELOGENIN"/>
    <property type="match status" value="1"/>
</dbReference>
<dbReference type="EMBL" id="AB525199">
    <property type="protein sequence ID" value="BAI44791.1"/>
    <property type="molecule type" value="Genomic_DNA"/>
</dbReference>
<dbReference type="VEuPathDB" id="FungiDB:CC77DRAFT_937635"/>
<proteinExistence type="predicted"/>
<dbReference type="FunFam" id="3.30.160.60:FF:002343">
    <property type="entry name" value="Zinc finger protein 33A"/>
    <property type="match status" value="1"/>
</dbReference>
<dbReference type="Gene3D" id="3.30.160.60">
    <property type="entry name" value="Classic Zinc Finger"/>
    <property type="match status" value="3"/>
</dbReference>
<evidence type="ECO:0000256" key="3">
    <source>
        <dbReference type="ARBA" id="ARBA00022771"/>
    </source>
</evidence>
<dbReference type="Pfam" id="PF24883">
    <property type="entry name" value="NPHP3_N"/>
    <property type="match status" value="1"/>
</dbReference>
<dbReference type="PROSITE" id="PS00028">
    <property type="entry name" value="ZINC_FINGER_C2H2_1"/>
    <property type="match status" value="2"/>
</dbReference>
<dbReference type="SMART" id="SM00355">
    <property type="entry name" value="ZnF_C2H2"/>
    <property type="match status" value="4"/>
</dbReference>
<evidence type="ECO:0000256" key="5">
    <source>
        <dbReference type="PROSITE-ProRule" id="PRU00042"/>
    </source>
</evidence>
<dbReference type="PANTHER" id="PTHR10039:SF14">
    <property type="entry name" value="NACHT DOMAIN-CONTAINING PROTEIN"/>
    <property type="match status" value="1"/>
</dbReference>
<accession>C9K7G7</accession>
<dbReference type="GO" id="GO:0008270">
    <property type="term" value="F:zinc ion binding"/>
    <property type="evidence" value="ECO:0007669"/>
    <property type="project" value="UniProtKB-KW"/>
</dbReference>
<protein>
    <submittedName>
        <fullName evidence="8">C2H2 domain containing protein</fullName>
    </submittedName>
</protein>
<dbReference type="SUPFAM" id="SSF57667">
    <property type="entry name" value="beta-beta-alpha zinc fingers"/>
    <property type="match status" value="1"/>
</dbReference>